<gene>
    <name evidence="3" type="ORF">TBRA_LOCUS7903</name>
</gene>
<keyword evidence="2" id="KW-0812">Transmembrane</keyword>
<keyword evidence="2" id="KW-1133">Transmembrane helix</keyword>
<sequence>MEQRPLEYTRGELELQRAHTHVWMSVDMLKSSFLKKVLLLLKKTTSLYSHSRTPTPAHTHRGFLIKMTLNFGIIATLLVVLSLAGGLEAAHFEHYNFSLPWKTRNYGLKHVPIPVKNAEDQLIYVSGSLENANSVKLEFVDEQCKQCSVPLNLVYKSISRRSAHSLGNGKIVVTFLINQLLPRTSPMISILKGDWRAVIVDPRDCTFRSVTVARAGKRLVGLLPYRDRFDLLIQNMDSWQGPKNIRVVSYNDRGEVLRGGYQAPVLPDQEILKILMAKEHDSEAGYFYMTSQPQSGSSVLKQLNSRFEVTNRYEFQHSKYITYDEHAYSVLNGRFSVCYFDKESRKSLQCLLVGGDLRASSDDNNAAEPASSVRIAFDRDVHFVRVRNLGGPSGGVVIVYATDHEDGSCSVYLQLVDTAAAPRVSVGGEGGAATAGAPIEPVVGELIEFGKVSSGIYGVYDFEMRDESYCVSVSTRDSIQTKSVIETIESRSVSDNDSIMDRDWSIVRHFQRSSSLPLVVQLQQQQQQPNSTNNAGSVVGGSLIHIVDAQDDDDDGNKHPLRLVLSARGESCSVPLSLGHPLRQSRRAVGLGNGKLVVWLLNYRLTPLEAKHTGEWVFAIVDPADCQAAVSFRMKDTEAQPVEVIDVVPYYDTFDVLLTSLNDTEDDGLEVRYNHAYRFNDAGEPDSTIVNPTMRDIDSRPFYTSDAIRFYSIRPHSPAGGYYYVHVKPPTGSAMVRKVGPDFRVLASAHLKPSKYHRFGHDVYSTAHGNFTTCHYIEARAQLNCIFLNDQLRIKRYLAVRNELFGYRFSRRYLFSVINAPEGGAVVLFSVDPLNYRVGVSVFVQLIDADYKLGSQSLIGRIFCNIRELQTFYMGRNSRYCFVAICDDTVYTKKKAKPREKGGEDEDHHHHHHRVCEQSSSLLAVVIISRRYHQQEDREQPPNPKQITHFSYAFRTTGSCGTVLRGR</sequence>
<evidence type="ECO:0000313" key="4">
    <source>
        <dbReference type="Proteomes" id="UP000479190"/>
    </source>
</evidence>
<evidence type="ECO:0000313" key="3">
    <source>
        <dbReference type="EMBL" id="CAB0036021.1"/>
    </source>
</evidence>
<feature type="region of interest" description="Disordered" evidence="1">
    <location>
        <begin position="897"/>
        <end position="917"/>
    </location>
</feature>
<keyword evidence="2" id="KW-0472">Membrane</keyword>
<dbReference type="Proteomes" id="UP000479190">
    <property type="component" value="Unassembled WGS sequence"/>
</dbReference>
<keyword evidence="4" id="KW-1185">Reference proteome</keyword>
<dbReference type="OrthoDB" id="7693621at2759"/>
<dbReference type="EMBL" id="CADCXV010000806">
    <property type="protein sequence ID" value="CAB0036021.1"/>
    <property type="molecule type" value="Genomic_DNA"/>
</dbReference>
<evidence type="ECO:0000256" key="1">
    <source>
        <dbReference type="SAM" id="MobiDB-lite"/>
    </source>
</evidence>
<accession>A0A6H5IF58</accession>
<organism evidence="3 4">
    <name type="scientific">Trichogramma brassicae</name>
    <dbReference type="NCBI Taxonomy" id="86971"/>
    <lineage>
        <taxon>Eukaryota</taxon>
        <taxon>Metazoa</taxon>
        <taxon>Ecdysozoa</taxon>
        <taxon>Arthropoda</taxon>
        <taxon>Hexapoda</taxon>
        <taxon>Insecta</taxon>
        <taxon>Pterygota</taxon>
        <taxon>Neoptera</taxon>
        <taxon>Endopterygota</taxon>
        <taxon>Hymenoptera</taxon>
        <taxon>Apocrita</taxon>
        <taxon>Proctotrupomorpha</taxon>
        <taxon>Chalcidoidea</taxon>
        <taxon>Trichogrammatidae</taxon>
        <taxon>Trichogramma</taxon>
    </lineage>
</organism>
<evidence type="ECO:0000256" key="2">
    <source>
        <dbReference type="SAM" id="Phobius"/>
    </source>
</evidence>
<protein>
    <submittedName>
        <fullName evidence="3">Uncharacterized protein</fullName>
    </submittedName>
</protein>
<proteinExistence type="predicted"/>
<name>A0A6H5IF58_9HYME</name>
<dbReference type="AlphaFoldDB" id="A0A6H5IF58"/>
<feature type="transmembrane region" description="Helical" evidence="2">
    <location>
        <begin position="68"/>
        <end position="87"/>
    </location>
</feature>
<feature type="compositionally biased region" description="Basic and acidic residues" evidence="1">
    <location>
        <begin position="899"/>
        <end position="908"/>
    </location>
</feature>
<reference evidence="3 4" key="1">
    <citation type="submission" date="2020-02" db="EMBL/GenBank/DDBJ databases">
        <authorList>
            <person name="Ferguson B K."/>
        </authorList>
    </citation>
    <scope>NUCLEOTIDE SEQUENCE [LARGE SCALE GENOMIC DNA]</scope>
</reference>